<keyword evidence="5" id="KW-1185">Reference proteome</keyword>
<organism evidence="4 5">
    <name type="scientific">Stylosanthes scabra</name>
    <dbReference type="NCBI Taxonomy" id="79078"/>
    <lineage>
        <taxon>Eukaryota</taxon>
        <taxon>Viridiplantae</taxon>
        <taxon>Streptophyta</taxon>
        <taxon>Embryophyta</taxon>
        <taxon>Tracheophyta</taxon>
        <taxon>Spermatophyta</taxon>
        <taxon>Magnoliopsida</taxon>
        <taxon>eudicotyledons</taxon>
        <taxon>Gunneridae</taxon>
        <taxon>Pentapetalae</taxon>
        <taxon>rosids</taxon>
        <taxon>fabids</taxon>
        <taxon>Fabales</taxon>
        <taxon>Fabaceae</taxon>
        <taxon>Papilionoideae</taxon>
        <taxon>50 kb inversion clade</taxon>
        <taxon>dalbergioids sensu lato</taxon>
        <taxon>Dalbergieae</taxon>
        <taxon>Pterocarpus clade</taxon>
        <taxon>Stylosanthes</taxon>
    </lineage>
</organism>
<evidence type="ECO:0000313" key="5">
    <source>
        <dbReference type="Proteomes" id="UP001341840"/>
    </source>
</evidence>
<dbReference type="Proteomes" id="UP001341840">
    <property type="component" value="Unassembled WGS sequence"/>
</dbReference>
<keyword evidence="3" id="KW-0653">Protein transport</keyword>
<dbReference type="PANTHER" id="PTHR23316">
    <property type="entry name" value="IMPORTIN ALPHA"/>
    <property type="match status" value="1"/>
</dbReference>
<dbReference type="EMBL" id="JASCZI010061279">
    <property type="protein sequence ID" value="MED6138268.1"/>
    <property type="molecule type" value="Genomic_DNA"/>
</dbReference>
<evidence type="ECO:0000256" key="2">
    <source>
        <dbReference type="ARBA" id="ARBA00022448"/>
    </source>
</evidence>
<accession>A0ABU6SQP7</accession>
<evidence type="ECO:0000256" key="3">
    <source>
        <dbReference type="ARBA" id="ARBA00022927"/>
    </source>
</evidence>
<reference evidence="4 5" key="1">
    <citation type="journal article" date="2023" name="Plants (Basel)">
        <title>Bridging the Gap: Combining Genomics and Transcriptomics Approaches to Understand Stylosanthes scabra, an Orphan Legume from the Brazilian Caatinga.</title>
        <authorList>
            <person name="Ferreira-Neto J.R.C."/>
            <person name="da Silva M.D."/>
            <person name="Binneck E."/>
            <person name="de Melo N.F."/>
            <person name="da Silva R.H."/>
            <person name="de Melo A.L.T.M."/>
            <person name="Pandolfi V."/>
            <person name="Bustamante F.O."/>
            <person name="Brasileiro-Vidal A.C."/>
            <person name="Benko-Iseppon A.M."/>
        </authorList>
    </citation>
    <scope>NUCLEOTIDE SEQUENCE [LARGE SCALE GENOMIC DNA]</scope>
    <source>
        <tissue evidence="4">Leaves</tissue>
    </source>
</reference>
<dbReference type="SUPFAM" id="SSF48371">
    <property type="entry name" value="ARM repeat"/>
    <property type="match status" value="1"/>
</dbReference>
<gene>
    <name evidence="4" type="ORF">PIB30_072634</name>
</gene>
<dbReference type="InterPro" id="IPR011989">
    <property type="entry name" value="ARM-like"/>
</dbReference>
<evidence type="ECO:0000313" key="4">
    <source>
        <dbReference type="EMBL" id="MED6138268.1"/>
    </source>
</evidence>
<sequence>MRVGIVDMHNSSIELPIKDRVTPGIEGGAIQSEELPMEDYFLHPSPKVLIPALRIVEILLPVMLLRLRFLASQGFIKPLCDILTCPDPMTVSLYLEGLDNILKVGEADKEMGLKGVIKVYAQMVDECENVRPFFLFCIEIVAQR</sequence>
<comment type="caution">
    <text evidence="4">The sequence shown here is derived from an EMBL/GenBank/DDBJ whole genome shotgun (WGS) entry which is preliminary data.</text>
</comment>
<comment type="similarity">
    <text evidence="1">Belongs to the importin alpha family.</text>
</comment>
<dbReference type="InterPro" id="IPR016024">
    <property type="entry name" value="ARM-type_fold"/>
</dbReference>
<protein>
    <submittedName>
        <fullName evidence="4">Uncharacterized protein</fullName>
    </submittedName>
</protein>
<name>A0ABU6SQP7_9FABA</name>
<dbReference type="Gene3D" id="1.25.10.10">
    <property type="entry name" value="Leucine-rich Repeat Variant"/>
    <property type="match status" value="1"/>
</dbReference>
<proteinExistence type="inferred from homology"/>
<evidence type="ECO:0000256" key="1">
    <source>
        <dbReference type="ARBA" id="ARBA00010394"/>
    </source>
</evidence>
<keyword evidence="2" id="KW-0813">Transport</keyword>